<gene>
    <name evidence="1" type="ORF">L6164_037035</name>
</gene>
<keyword evidence="2" id="KW-1185">Reference proteome</keyword>
<evidence type="ECO:0000313" key="1">
    <source>
        <dbReference type="EMBL" id="KAI4297131.1"/>
    </source>
</evidence>
<reference evidence="1 2" key="1">
    <citation type="journal article" date="2022" name="DNA Res.">
        <title>Chromosomal-level genome assembly of the orchid tree Bauhinia variegata (Leguminosae; Cercidoideae) supports the allotetraploid origin hypothesis of Bauhinia.</title>
        <authorList>
            <person name="Zhong Y."/>
            <person name="Chen Y."/>
            <person name="Zheng D."/>
            <person name="Pang J."/>
            <person name="Liu Y."/>
            <person name="Luo S."/>
            <person name="Meng S."/>
            <person name="Qian L."/>
            <person name="Wei D."/>
            <person name="Dai S."/>
            <person name="Zhou R."/>
        </authorList>
    </citation>
    <scope>NUCLEOTIDE SEQUENCE [LARGE SCALE GENOMIC DNA]</scope>
    <source>
        <strain evidence="1">BV-YZ2020</strain>
    </source>
</reference>
<dbReference type="Proteomes" id="UP000828941">
    <property type="component" value="Chromosome 14"/>
</dbReference>
<name>A0ACB9KJ03_BAUVA</name>
<sequence length="317" mass="35655">MPKRAAACQNLKEKSFRISEKSSRIERTTDQVEEEEIIAVRLTSGKNETHQNRRLTDFIVHDKNGIPKPLEMLEVSDMFISGLILPFEESNDKKREKGVRCNGFGRIETWDISGYEDGSPVIWLSTGIADYYCLKPAITFKKHYDLFYEKANACVEVYKTVSLSAGGDPNLSLDELLAGMVRVMCESKSFTGTASVKEFVISHGEFIYNQLIGLDNTAKTKERMFADLQVLVALRDESCKQRNYEHAQVMPSAGTLTIGSGTGDEGNKSEQSNLMTSLAVEDEDAKLARLLQEKEDWASMKSRKTRRSASRAGKYYI</sequence>
<proteinExistence type="predicted"/>
<accession>A0ACB9KJ03</accession>
<evidence type="ECO:0000313" key="2">
    <source>
        <dbReference type="Proteomes" id="UP000828941"/>
    </source>
</evidence>
<protein>
    <submittedName>
        <fullName evidence="1">Uncharacterized protein</fullName>
    </submittedName>
</protein>
<dbReference type="EMBL" id="CM039439">
    <property type="protein sequence ID" value="KAI4297131.1"/>
    <property type="molecule type" value="Genomic_DNA"/>
</dbReference>
<comment type="caution">
    <text evidence="1">The sequence shown here is derived from an EMBL/GenBank/DDBJ whole genome shotgun (WGS) entry which is preliminary data.</text>
</comment>
<organism evidence="1 2">
    <name type="scientific">Bauhinia variegata</name>
    <name type="common">Purple orchid tree</name>
    <name type="synonym">Phanera variegata</name>
    <dbReference type="NCBI Taxonomy" id="167791"/>
    <lineage>
        <taxon>Eukaryota</taxon>
        <taxon>Viridiplantae</taxon>
        <taxon>Streptophyta</taxon>
        <taxon>Embryophyta</taxon>
        <taxon>Tracheophyta</taxon>
        <taxon>Spermatophyta</taxon>
        <taxon>Magnoliopsida</taxon>
        <taxon>eudicotyledons</taxon>
        <taxon>Gunneridae</taxon>
        <taxon>Pentapetalae</taxon>
        <taxon>rosids</taxon>
        <taxon>fabids</taxon>
        <taxon>Fabales</taxon>
        <taxon>Fabaceae</taxon>
        <taxon>Cercidoideae</taxon>
        <taxon>Cercideae</taxon>
        <taxon>Bauhiniinae</taxon>
        <taxon>Bauhinia</taxon>
    </lineage>
</organism>